<evidence type="ECO:0000256" key="3">
    <source>
        <dbReference type="ARBA" id="ARBA00022723"/>
    </source>
</evidence>
<dbReference type="SMART" id="SM01131">
    <property type="entry name" value="DHHA2"/>
    <property type="match status" value="1"/>
</dbReference>
<dbReference type="InterPro" id="IPR010766">
    <property type="entry name" value="DRTGG"/>
</dbReference>
<evidence type="ECO:0000256" key="8">
    <source>
        <dbReference type="PROSITE-ProRule" id="PRU00703"/>
    </source>
</evidence>
<dbReference type="SUPFAM" id="SSF75138">
    <property type="entry name" value="HprK N-terminal domain-like"/>
    <property type="match status" value="1"/>
</dbReference>
<organism evidence="10 11">
    <name type="scientific">Muricoprocola aceti</name>
    <dbReference type="NCBI Taxonomy" id="2981772"/>
    <lineage>
        <taxon>Bacteria</taxon>
        <taxon>Bacillati</taxon>
        <taxon>Bacillota</taxon>
        <taxon>Clostridia</taxon>
        <taxon>Lachnospirales</taxon>
        <taxon>Lachnospiraceae</taxon>
        <taxon>Muricoprocola</taxon>
    </lineage>
</organism>
<dbReference type="PANTHER" id="PTHR12112">
    <property type="entry name" value="BNIP - RELATED"/>
    <property type="match status" value="1"/>
</dbReference>
<comment type="catalytic activity">
    <reaction evidence="7">
        <text>diphosphate + H2O = 2 phosphate + H(+)</text>
        <dbReference type="Rhea" id="RHEA:24576"/>
        <dbReference type="ChEBI" id="CHEBI:15377"/>
        <dbReference type="ChEBI" id="CHEBI:15378"/>
        <dbReference type="ChEBI" id="CHEBI:33019"/>
        <dbReference type="ChEBI" id="CHEBI:43474"/>
        <dbReference type="EC" id="3.6.1.1"/>
    </reaction>
</comment>
<dbReference type="Pfam" id="PF01368">
    <property type="entry name" value="DHH"/>
    <property type="match status" value="1"/>
</dbReference>
<dbReference type="EC" id="3.6.1.1" evidence="2"/>
<dbReference type="Gene3D" id="3.40.1390.20">
    <property type="entry name" value="HprK N-terminal domain-like"/>
    <property type="match status" value="1"/>
</dbReference>
<dbReference type="EMBL" id="JAOQKE010000002">
    <property type="protein sequence ID" value="MCU6724239.1"/>
    <property type="molecule type" value="Genomic_DNA"/>
</dbReference>
<dbReference type="Gene3D" id="3.90.1640.10">
    <property type="entry name" value="inorganic pyrophosphatase (n-terminal core)"/>
    <property type="match status" value="2"/>
</dbReference>
<evidence type="ECO:0000256" key="7">
    <source>
        <dbReference type="ARBA" id="ARBA00047820"/>
    </source>
</evidence>
<dbReference type="SUPFAM" id="SSF64182">
    <property type="entry name" value="DHH phosphoesterases"/>
    <property type="match status" value="1"/>
</dbReference>
<reference evidence="10 11" key="1">
    <citation type="journal article" date="2021" name="ISME Commun">
        <title>Automated analysis of genomic sequences facilitates high-throughput and comprehensive description of bacteria.</title>
        <authorList>
            <person name="Hitch T.C.A."/>
        </authorList>
    </citation>
    <scope>NUCLEOTIDE SEQUENCE [LARGE SCALE GENOMIC DNA]</scope>
    <source>
        <strain evidence="10 11">Sanger_29</strain>
    </source>
</reference>
<dbReference type="SMART" id="SM00116">
    <property type="entry name" value="CBS"/>
    <property type="match status" value="2"/>
</dbReference>
<accession>A0ABT2SI97</accession>
<evidence type="ECO:0000256" key="1">
    <source>
        <dbReference type="ARBA" id="ARBA00001936"/>
    </source>
</evidence>
<dbReference type="InterPro" id="IPR004097">
    <property type="entry name" value="DHHA2"/>
</dbReference>
<dbReference type="Gene3D" id="3.10.310.20">
    <property type="entry name" value="DHHA2 domain"/>
    <property type="match status" value="1"/>
</dbReference>
<dbReference type="InterPro" id="IPR038763">
    <property type="entry name" value="DHH_sf"/>
</dbReference>
<dbReference type="RefSeq" id="WP_256298589.1">
    <property type="nucleotide sequence ID" value="NZ_JAOQKE010000002.1"/>
</dbReference>
<dbReference type="Pfam" id="PF07085">
    <property type="entry name" value="DRTGG"/>
    <property type="match status" value="1"/>
</dbReference>
<dbReference type="InterPro" id="IPR046342">
    <property type="entry name" value="CBS_dom_sf"/>
</dbReference>
<dbReference type="PROSITE" id="PS51371">
    <property type="entry name" value="CBS"/>
    <property type="match status" value="2"/>
</dbReference>
<dbReference type="Proteomes" id="UP001652338">
    <property type="component" value="Unassembled WGS sequence"/>
</dbReference>
<keyword evidence="4 10" id="KW-0378">Hydrolase</keyword>
<dbReference type="InterPro" id="IPR028979">
    <property type="entry name" value="Ser_kin/Pase_Hpr-like_N_sf"/>
</dbReference>
<keyword evidence="11" id="KW-1185">Reference proteome</keyword>
<protein>
    <recommendedName>
        <fullName evidence="2">inorganic diphosphatase</fullName>
        <ecNumber evidence="2">3.6.1.1</ecNumber>
    </recommendedName>
    <alternativeName>
        <fullName evidence="6">Pyrophosphate phospho-hydrolase</fullName>
    </alternativeName>
</protein>
<evidence type="ECO:0000313" key="10">
    <source>
        <dbReference type="EMBL" id="MCU6724239.1"/>
    </source>
</evidence>
<dbReference type="NCBIfam" id="NF011443">
    <property type="entry name" value="PRK14869.1-5"/>
    <property type="match status" value="1"/>
</dbReference>
<dbReference type="SUPFAM" id="SSF54631">
    <property type="entry name" value="CBS-domain pair"/>
    <property type="match status" value="1"/>
</dbReference>
<gene>
    <name evidence="10" type="ORF">OCV47_02520</name>
</gene>
<keyword evidence="5" id="KW-0464">Manganese</keyword>
<comment type="caution">
    <text evidence="10">The sequence shown here is derived from an EMBL/GenBank/DDBJ whole genome shotgun (WGS) entry which is preliminary data.</text>
</comment>
<dbReference type="NCBIfam" id="NF011442">
    <property type="entry name" value="PRK14869.1-4"/>
    <property type="match status" value="1"/>
</dbReference>
<comment type="cofactor">
    <cofactor evidence="1">
        <name>Mn(2+)</name>
        <dbReference type="ChEBI" id="CHEBI:29035"/>
    </cofactor>
</comment>
<evidence type="ECO:0000259" key="9">
    <source>
        <dbReference type="PROSITE" id="PS51371"/>
    </source>
</evidence>
<keyword evidence="8" id="KW-0129">CBS domain</keyword>
<evidence type="ECO:0000313" key="11">
    <source>
        <dbReference type="Proteomes" id="UP001652338"/>
    </source>
</evidence>
<keyword evidence="3" id="KW-0479">Metal-binding</keyword>
<name>A0ABT2SI97_9FIRM</name>
<dbReference type="InterPro" id="IPR038222">
    <property type="entry name" value="DHHA2_dom_sf"/>
</dbReference>
<evidence type="ECO:0000256" key="6">
    <source>
        <dbReference type="ARBA" id="ARBA00032535"/>
    </source>
</evidence>
<feature type="domain" description="CBS" evidence="9">
    <location>
        <begin position="74"/>
        <end position="131"/>
    </location>
</feature>
<dbReference type="Pfam" id="PF00571">
    <property type="entry name" value="CBS"/>
    <property type="match status" value="2"/>
</dbReference>
<dbReference type="PANTHER" id="PTHR12112:SF22">
    <property type="entry name" value="MANGANESE-DEPENDENT INORGANIC PYROPHOSPHATASE-RELATED"/>
    <property type="match status" value="1"/>
</dbReference>
<dbReference type="InterPro" id="IPR001667">
    <property type="entry name" value="DDH_dom"/>
</dbReference>
<evidence type="ECO:0000256" key="4">
    <source>
        <dbReference type="ARBA" id="ARBA00022801"/>
    </source>
</evidence>
<dbReference type="GO" id="GO:0004427">
    <property type="term" value="F:inorganic diphosphate phosphatase activity"/>
    <property type="evidence" value="ECO:0007669"/>
    <property type="project" value="UniProtKB-EC"/>
</dbReference>
<feature type="domain" description="CBS" evidence="9">
    <location>
        <begin position="253"/>
        <end position="309"/>
    </location>
</feature>
<sequence length="549" mass="60999">MKKKSSVYITGHRHPDTDSIASSIAYAFFKKSMGIPTIPCRLGSLNAETSYLLDRFGFQAPQLLQDARMKLSEIDMDSPVSITPDTTIYDTLQIMQKTNRAYCGVVDEQNHLLGMVTKSDISVVGLDDTARSIDILAHTSSENIRKTINGTILYDDDQAVINGKVSVIAMTKPERLDHYEVEKRIVIVGADTMAQKKCILLGAGMLIIVWADSVEDAVIEEARAHHCPIILSGHGTMNTSRYLYFAPSVERIMKRNPIYFHTNELAEDVGIKMLRNRYRAYPVVDQNEQLVGYVARYHIMDAPRRKLILVDHNEFSQSVNAIEKAEVLEVIDHHRINDFSTSQPVAFRNEIVGSTATIVATIFRENQIPIPTNLAGLLLGAVLSDTMDFHSPTTTEKDISTANILAAIADLDIDTFAEEMFSITSNQENVSYSDMINQDLKVYDIHSCKLSISQVIVPSAADTRIDAREITAALDRFAQKKRIDLAVLVFTSILENGSVIYAGGSRAPWAEEAFPDPDGTEHAFQENLLSRKQQILPALTAVITEYIGG</sequence>
<evidence type="ECO:0000256" key="5">
    <source>
        <dbReference type="ARBA" id="ARBA00023211"/>
    </source>
</evidence>
<evidence type="ECO:0000256" key="2">
    <source>
        <dbReference type="ARBA" id="ARBA00012146"/>
    </source>
</evidence>
<proteinExistence type="predicted"/>
<dbReference type="Pfam" id="PF02833">
    <property type="entry name" value="DHHA2"/>
    <property type="match status" value="1"/>
</dbReference>
<dbReference type="InterPro" id="IPR000644">
    <property type="entry name" value="CBS_dom"/>
</dbReference>